<comment type="caution">
    <text evidence="4">The sequence shown here is derived from an EMBL/GenBank/DDBJ whole genome shotgun (WGS) entry which is preliminary data.</text>
</comment>
<evidence type="ECO:0000256" key="2">
    <source>
        <dbReference type="ARBA" id="ARBA00023315"/>
    </source>
</evidence>
<name>A0A417XV50_9ACTN</name>
<dbReference type="GO" id="GO:0016747">
    <property type="term" value="F:acyltransferase activity, transferring groups other than amino-acyl groups"/>
    <property type="evidence" value="ECO:0007669"/>
    <property type="project" value="InterPro"/>
</dbReference>
<evidence type="ECO:0000256" key="1">
    <source>
        <dbReference type="ARBA" id="ARBA00022679"/>
    </source>
</evidence>
<dbReference type="OrthoDB" id="4119890at2"/>
<protein>
    <submittedName>
        <fullName evidence="4">GNAT family N-acetyltransferase</fullName>
    </submittedName>
</protein>
<keyword evidence="1 4" id="KW-0808">Transferase</keyword>
<evidence type="ECO:0000259" key="3">
    <source>
        <dbReference type="PROSITE" id="PS51186"/>
    </source>
</evidence>
<keyword evidence="2" id="KW-0012">Acyltransferase</keyword>
<dbReference type="AlphaFoldDB" id="A0A417XV50"/>
<evidence type="ECO:0000313" key="4">
    <source>
        <dbReference type="EMBL" id="RHW24175.1"/>
    </source>
</evidence>
<dbReference type="Pfam" id="PF00583">
    <property type="entry name" value="Acetyltransf_1"/>
    <property type="match status" value="1"/>
</dbReference>
<dbReference type="EMBL" id="QXGH01000035">
    <property type="protein sequence ID" value="RHW24175.1"/>
    <property type="molecule type" value="Genomic_DNA"/>
</dbReference>
<accession>A0A417XV50</accession>
<dbReference type="Gene3D" id="3.40.630.30">
    <property type="match status" value="1"/>
</dbReference>
<dbReference type="InterPro" id="IPR050832">
    <property type="entry name" value="Bact_Acetyltransf"/>
</dbReference>
<sequence>MSVVMISTEITRRWTRCSRSRSFGSATFRGASGSIRCRRRGAGDCWLTGRTVSIRKLGGARAGADGCLRVMDITRFGPDDAAALQAWVDISNAVQHADAPWEHGTTLLRTEARFRHGWDGEPAVPYLARVDGTVVGGGSLSISEYDNLHLAWFDVMVHPDHRRQGYGSAILSFLEDEARSLGRTSAGIGGWESDATRGFAQRHGYEKKHQAINRRQYLADVDRTELDKRYDEALPYAADYVLERLRLPTPDDQLDEMAEMTSAINDAPTDDLDIEDEVFNAERIKGYEAACEARKERAYRVVARHVPTGQLAGQTVVVVESERPTLGDQHDTSVVGSHRGHRLGLLLKVDMLRWLAEAEPQVEMVDTFNAESNDHMIGVNEALGYRIMGRELAFQKSL</sequence>
<dbReference type="Proteomes" id="UP000283644">
    <property type="component" value="Unassembled WGS sequence"/>
</dbReference>
<dbReference type="CDD" id="cd04301">
    <property type="entry name" value="NAT_SF"/>
    <property type="match status" value="1"/>
</dbReference>
<keyword evidence="5" id="KW-1185">Reference proteome</keyword>
<dbReference type="PROSITE" id="PS51186">
    <property type="entry name" value="GNAT"/>
    <property type="match status" value="1"/>
</dbReference>
<evidence type="ECO:0000313" key="5">
    <source>
        <dbReference type="Proteomes" id="UP000283644"/>
    </source>
</evidence>
<dbReference type="PANTHER" id="PTHR43877:SF1">
    <property type="entry name" value="ACETYLTRANSFERASE"/>
    <property type="match status" value="1"/>
</dbReference>
<proteinExistence type="predicted"/>
<dbReference type="SUPFAM" id="SSF55729">
    <property type="entry name" value="Acyl-CoA N-acyltransferases (Nat)"/>
    <property type="match status" value="2"/>
</dbReference>
<dbReference type="InterPro" id="IPR016181">
    <property type="entry name" value="Acyl_CoA_acyltransferase"/>
</dbReference>
<organism evidence="4 5">
    <name type="scientific">Nocardioides immobilis</name>
    <dbReference type="NCBI Taxonomy" id="2049295"/>
    <lineage>
        <taxon>Bacteria</taxon>
        <taxon>Bacillati</taxon>
        <taxon>Actinomycetota</taxon>
        <taxon>Actinomycetes</taxon>
        <taxon>Propionibacteriales</taxon>
        <taxon>Nocardioidaceae</taxon>
        <taxon>Nocardioides</taxon>
    </lineage>
</organism>
<dbReference type="InterPro" id="IPR000182">
    <property type="entry name" value="GNAT_dom"/>
</dbReference>
<feature type="domain" description="N-acetyltransferase" evidence="3">
    <location>
        <begin position="71"/>
        <end position="231"/>
    </location>
</feature>
<reference evidence="4 5" key="1">
    <citation type="submission" date="2018-09" db="EMBL/GenBank/DDBJ databases">
        <title>Genome sequencing of Nocardioides immobilis CCTCC AB 2017083 for comparison to Nocardioides silvaticus.</title>
        <authorList>
            <person name="Li C."/>
            <person name="Wang G."/>
        </authorList>
    </citation>
    <scope>NUCLEOTIDE SEQUENCE [LARGE SCALE GENOMIC DNA]</scope>
    <source>
        <strain evidence="4 5">CCTCC AB 2017083</strain>
    </source>
</reference>
<dbReference type="PANTHER" id="PTHR43877">
    <property type="entry name" value="AMINOALKYLPHOSPHONATE N-ACETYLTRANSFERASE-RELATED-RELATED"/>
    <property type="match status" value="1"/>
</dbReference>
<gene>
    <name evidence="4" type="ORF">D0Z08_26000</name>
</gene>